<reference evidence="1" key="1">
    <citation type="submission" date="2019-08" db="EMBL/GenBank/DDBJ databases">
        <authorList>
            <person name="Kucharzyk K."/>
            <person name="Murdoch R.W."/>
            <person name="Higgins S."/>
            <person name="Loffler F."/>
        </authorList>
    </citation>
    <scope>NUCLEOTIDE SEQUENCE</scope>
</reference>
<sequence>MHLIGLGLAVAVLDVHPGIARPRSLEHRVRSAGSTGWTEVVLADLVEVVVAHVLWVFPHRFHELVVGRHIPMVPRAVPWSRVLGPDCSGQISSGAVDKVVAGLPNSLEFLAARIKKPAEGERLGRCRGHGHAPILPGIRPATLGDRGDVVGAGRPAGESQGRSSATIWRGRRLGMANPHSWV</sequence>
<gene>
    <name evidence="1" type="ORF">SDC9_137647</name>
</gene>
<evidence type="ECO:0000313" key="1">
    <source>
        <dbReference type="EMBL" id="MPM90526.1"/>
    </source>
</evidence>
<name>A0A645DMH4_9ZZZZ</name>
<dbReference type="AlphaFoldDB" id="A0A645DMH4"/>
<accession>A0A645DMH4</accession>
<organism evidence="1">
    <name type="scientific">bioreactor metagenome</name>
    <dbReference type="NCBI Taxonomy" id="1076179"/>
    <lineage>
        <taxon>unclassified sequences</taxon>
        <taxon>metagenomes</taxon>
        <taxon>ecological metagenomes</taxon>
    </lineage>
</organism>
<proteinExistence type="predicted"/>
<comment type="caution">
    <text evidence="1">The sequence shown here is derived from an EMBL/GenBank/DDBJ whole genome shotgun (WGS) entry which is preliminary data.</text>
</comment>
<protein>
    <submittedName>
        <fullName evidence="1">Uncharacterized protein</fullName>
    </submittedName>
</protein>
<dbReference type="EMBL" id="VSSQ01037756">
    <property type="protein sequence ID" value="MPM90526.1"/>
    <property type="molecule type" value="Genomic_DNA"/>
</dbReference>